<accession>A0A498H125</accession>
<protein>
    <submittedName>
        <fullName evidence="1">Uncharacterized protein</fullName>
    </submittedName>
</protein>
<dbReference type="AlphaFoldDB" id="A0A498H125"/>
<sequence>MESFKQEIYEFIASSGDVSFVELHDRFGERFTGEYTMFSSPNSKIVLWDDVSGEFIGAIGELMVEGKIGIRYDSEIYSLYAERGVALPYPLAKNPTRDVYAQFHWLPVIMSAK</sequence>
<comment type="caution">
    <text evidence="1">The sequence shown here is derived from an EMBL/GenBank/DDBJ whole genome shotgun (WGS) entry which is preliminary data.</text>
</comment>
<reference evidence="1 2" key="1">
    <citation type="journal article" date="2015" name="Int. J. Syst. Evol. Microbiol.">
        <title>Methanoculleus taiwanensis sp. nov., a methanogen isolated from deep marine sediment at the deformation front area near Taiwan.</title>
        <authorList>
            <person name="Weng C.Y."/>
            <person name="Chen S.C."/>
            <person name="Lai M.C."/>
            <person name="Wu S.Y."/>
            <person name="Lin S."/>
            <person name="Yang T.F."/>
            <person name="Chen P.C."/>
        </authorList>
    </citation>
    <scope>NUCLEOTIDE SEQUENCE [LARGE SCALE GENOMIC DNA]</scope>
    <source>
        <strain evidence="1 2">CYW4</strain>
    </source>
</reference>
<dbReference type="EMBL" id="LHQS01000002">
    <property type="protein sequence ID" value="RXE56353.1"/>
    <property type="molecule type" value="Genomic_DNA"/>
</dbReference>
<gene>
    <name evidence="1" type="ORF">ABH15_09615</name>
</gene>
<keyword evidence="2" id="KW-1185">Reference proteome</keyword>
<name>A0A498H125_9EURY</name>
<evidence type="ECO:0000313" key="2">
    <source>
        <dbReference type="Proteomes" id="UP000290932"/>
    </source>
</evidence>
<evidence type="ECO:0000313" key="1">
    <source>
        <dbReference type="EMBL" id="RXE56353.1"/>
    </source>
</evidence>
<organism evidence="1 2">
    <name type="scientific">Methanoculleus taiwanensis</name>
    <dbReference type="NCBI Taxonomy" id="1550565"/>
    <lineage>
        <taxon>Archaea</taxon>
        <taxon>Methanobacteriati</taxon>
        <taxon>Methanobacteriota</taxon>
        <taxon>Stenosarchaea group</taxon>
        <taxon>Methanomicrobia</taxon>
        <taxon>Methanomicrobiales</taxon>
        <taxon>Methanomicrobiaceae</taxon>
        <taxon>Methanoculleus</taxon>
    </lineage>
</organism>
<proteinExistence type="predicted"/>
<dbReference type="RefSeq" id="WP_128694128.1">
    <property type="nucleotide sequence ID" value="NZ_LHQS01000002.1"/>
</dbReference>
<dbReference type="Proteomes" id="UP000290932">
    <property type="component" value="Unassembled WGS sequence"/>
</dbReference>